<evidence type="ECO:0000256" key="5">
    <source>
        <dbReference type="ARBA" id="ARBA00022825"/>
    </source>
</evidence>
<dbReference type="RefSeq" id="WP_110523203.1">
    <property type="nucleotide sequence ID" value="NZ_QKOE01000002.1"/>
</dbReference>
<keyword evidence="5 6" id="KW-0720">Serine protease</keyword>
<comment type="caution">
    <text evidence="7">The sequence shown here is derived from an EMBL/GenBank/DDBJ whole genome shotgun (WGS) entry which is preliminary data.</text>
</comment>
<dbReference type="Proteomes" id="UP000248259">
    <property type="component" value="Unassembled WGS sequence"/>
</dbReference>
<protein>
    <recommendedName>
        <fullName evidence="6">Serine protease</fullName>
        <ecNumber evidence="6">3.4.21.-</ecNumber>
    </recommendedName>
</protein>
<dbReference type="GO" id="GO:0008236">
    <property type="term" value="F:serine-type peptidase activity"/>
    <property type="evidence" value="ECO:0007669"/>
    <property type="project" value="UniProtKB-KW"/>
</dbReference>
<evidence type="ECO:0000313" key="8">
    <source>
        <dbReference type="Proteomes" id="UP000248259"/>
    </source>
</evidence>
<dbReference type="InterPro" id="IPR009003">
    <property type="entry name" value="Peptidase_S1_PA"/>
</dbReference>
<dbReference type="EC" id="3.4.21.-" evidence="6"/>
<evidence type="ECO:0000256" key="4">
    <source>
        <dbReference type="ARBA" id="ARBA00022801"/>
    </source>
</evidence>
<organism evidence="7 8">
    <name type="scientific">Parazoarcus communis SWub3 = DSM 12120</name>
    <dbReference type="NCBI Taxonomy" id="1121029"/>
    <lineage>
        <taxon>Bacteria</taxon>
        <taxon>Pseudomonadati</taxon>
        <taxon>Pseudomonadota</taxon>
        <taxon>Betaproteobacteria</taxon>
        <taxon>Rhodocyclales</taxon>
        <taxon>Zoogloeaceae</taxon>
        <taxon>Parazoarcus</taxon>
    </lineage>
</organism>
<dbReference type="OrthoDB" id="513782at2"/>
<dbReference type="AlphaFoldDB" id="A0A323V1I8"/>
<evidence type="ECO:0000313" key="7">
    <source>
        <dbReference type="EMBL" id="PZA17860.1"/>
    </source>
</evidence>
<keyword evidence="2 6" id="KW-0645">Protease</keyword>
<evidence type="ECO:0000256" key="6">
    <source>
        <dbReference type="RuleBase" id="RU004296"/>
    </source>
</evidence>
<proteinExistence type="inferred from homology"/>
<dbReference type="InterPro" id="IPR008256">
    <property type="entry name" value="Peptidase_S1B"/>
</dbReference>
<reference evidence="7 8" key="1">
    <citation type="submission" date="2018-06" db="EMBL/GenBank/DDBJ databases">
        <title>Azoarcus communis strain SWub3 genome.</title>
        <authorList>
            <person name="Zorraquino Salvo V."/>
            <person name="Toubiana D."/>
            <person name="Blumwald E."/>
        </authorList>
    </citation>
    <scope>NUCLEOTIDE SEQUENCE [LARGE SCALE GENOMIC DNA]</scope>
    <source>
        <strain evidence="7 8">SWub3</strain>
    </source>
</reference>
<comment type="similarity">
    <text evidence="1 6">Belongs to the peptidase S1B family.</text>
</comment>
<keyword evidence="3" id="KW-0732">Signal</keyword>
<sequence length="553" mass="60501">MDAHLEQCLQALPPAIDSLDETRVASATRALVEAIRQTDDSCPLELAWPVLERLRARRWFNDLRELAEAFIDSGQAAPQIRRLYAQALIEQGKLRAAIDELESLRSILPAGHREHGEACGLLGRAFKQRYVNADNPTLERTRQDLARAIALYEGIYLQDRSRSWHGINAVALLCRAARDGLDLPDHPHPGADAVAYAQALLASIQERRNYREANLYDYATAAEALLALDRGQEAAEWLTLYVGHPGANPFELASTRRQLVEVWRLDRDHAPGAHLLPLLEAALIGDDGGQVVVGAADTRHAIAARHQALKGDGRNLHGLEKVLGFDTFQSLDWIRNAQLRALGVARIGRDRVRGEGTGFLIRGSDLYPPLGEEMLLLTNAHVISSDPRAAAAIPADEAIVVFEAHDPNEHWEIAAELWTSPPDALDATLLRLNRPVTHAPPYPLASSPPLRDGKQRVFVIGHPAGGSLAFSLQDSLLLDHELPLLHYRTPTEPGSSGSPVFNASWRLIGIHHKGSGQMQRLNGATGTYGANEGIFIGSIRAAIMQAFSPPMAD</sequence>
<dbReference type="Pfam" id="PF20308">
    <property type="entry name" value="TPR-S"/>
    <property type="match status" value="1"/>
</dbReference>
<dbReference type="PRINTS" id="PR00839">
    <property type="entry name" value="V8PROTEASE"/>
</dbReference>
<accession>A0A323V1I8</accession>
<dbReference type="Pfam" id="PF13365">
    <property type="entry name" value="Trypsin_2"/>
    <property type="match status" value="1"/>
</dbReference>
<dbReference type="GO" id="GO:0006508">
    <property type="term" value="P:proteolysis"/>
    <property type="evidence" value="ECO:0007669"/>
    <property type="project" value="UniProtKB-KW"/>
</dbReference>
<name>A0A323V1I8_9RHOO</name>
<keyword evidence="4 6" id="KW-0378">Hydrolase</keyword>
<dbReference type="InterPro" id="IPR046880">
    <property type="entry name" value="TPR-S"/>
</dbReference>
<evidence type="ECO:0000256" key="2">
    <source>
        <dbReference type="ARBA" id="ARBA00022670"/>
    </source>
</evidence>
<evidence type="ECO:0000256" key="3">
    <source>
        <dbReference type="ARBA" id="ARBA00022729"/>
    </source>
</evidence>
<dbReference type="EMBL" id="QKOE01000002">
    <property type="protein sequence ID" value="PZA17860.1"/>
    <property type="molecule type" value="Genomic_DNA"/>
</dbReference>
<dbReference type="SUPFAM" id="SSF50494">
    <property type="entry name" value="Trypsin-like serine proteases"/>
    <property type="match status" value="1"/>
</dbReference>
<evidence type="ECO:0000256" key="1">
    <source>
        <dbReference type="ARBA" id="ARBA00008764"/>
    </source>
</evidence>
<dbReference type="Gene3D" id="2.40.10.10">
    <property type="entry name" value="Trypsin-like serine proteases"/>
    <property type="match status" value="2"/>
</dbReference>
<dbReference type="InterPro" id="IPR043504">
    <property type="entry name" value="Peptidase_S1_PA_chymotrypsin"/>
</dbReference>
<gene>
    <name evidence="7" type="ORF">DNK49_04900</name>
</gene>
<keyword evidence="8" id="KW-1185">Reference proteome</keyword>